<evidence type="ECO:0000313" key="3">
    <source>
        <dbReference type="Proteomes" id="UP000185924"/>
    </source>
</evidence>
<keyword evidence="3" id="KW-1185">Reference proteome</keyword>
<protein>
    <recommendedName>
        <fullName evidence="4">Potassium transporter KefB</fullName>
    </recommendedName>
</protein>
<dbReference type="Proteomes" id="UP000185924">
    <property type="component" value="Unassembled WGS sequence"/>
</dbReference>
<evidence type="ECO:0000313" key="2">
    <source>
        <dbReference type="EMBL" id="SIR46051.1"/>
    </source>
</evidence>
<dbReference type="STRING" id="1077936.SAMN05421545_3773"/>
<feature type="transmembrane region" description="Helical" evidence="1">
    <location>
        <begin position="21"/>
        <end position="39"/>
    </location>
</feature>
<dbReference type="AlphaFoldDB" id="A0A1N7B3V2"/>
<dbReference type="EMBL" id="FTNM01000006">
    <property type="protein sequence ID" value="SIR46051.1"/>
    <property type="molecule type" value="Genomic_DNA"/>
</dbReference>
<organism evidence="2 3">
    <name type="scientific">Pontibacter lucknowensis</name>
    <dbReference type="NCBI Taxonomy" id="1077936"/>
    <lineage>
        <taxon>Bacteria</taxon>
        <taxon>Pseudomonadati</taxon>
        <taxon>Bacteroidota</taxon>
        <taxon>Cytophagia</taxon>
        <taxon>Cytophagales</taxon>
        <taxon>Hymenobacteraceae</taxon>
        <taxon>Pontibacter</taxon>
    </lineage>
</organism>
<gene>
    <name evidence="2" type="ORF">SAMN05421545_3773</name>
</gene>
<dbReference type="RefSeq" id="WP_007660396.1">
    <property type="nucleotide sequence ID" value="NZ_FTNM01000006.1"/>
</dbReference>
<dbReference type="OrthoDB" id="770034at2"/>
<evidence type="ECO:0008006" key="4">
    <source>
        <dbReference type="Google" id="ProtNLM"/>
    </source>
</evidence>
<accession>A0A1N7B3V2</accession>
<feature type="transmembrane region" description="Helical" evidence="1">
    <location>
        <begin position="51"/>
        <end position="72"/>
    </location>
</feature>
<keyword evidence="1" id="KW-0472">Membrane</keyword>
<keyword evidence="1" id="KW-1133">Transmembrane helix</keyword>
<name>A0A1N7B3V2_9BACT</name>
<sequence length="112" mass="12221">MVQQHDYQNQPWQPAAAGKRALTGAAIGLALITLFLAGVNSPDPAWGKLWMLRPLLIVPMAGALGGLINYFLLQYHHRFGVHKAIAIVLSVLIFVVGLWLGFVLGLVGTLWH</sequence>
<feature type="transmembrane region" description="Helical" evidence="1">
    <location>
        <begin position="84"/>
        <end position="111"/>
    </location>
</feature>
<reference evidence="3" key="1">
    <citation type="submission" date="2017-01" db="EMBL/GenBank/DDBJ databases">
        <authorList>
            <person name="Varghese N."/>
            <person name="Submissions S."/>
        </authorList>
    </citation>
    <scope>NUCLEOTIDE SEQUENCE [LARGE SCALE GENOMIC DNA]</scope>
    <source>
        <strain evidence="3">DM9</strain>
    </source>
</reference>
<evidence type="ECO:0000256" key="1">
    <source>
        <dbReference type="SAM" id="Phobius"/>
    </source>
</evidence>
<proteinExistence type="predicted"/>
<keyword evidence="1" id="KW-0812">Transmembrane</keyword>